<sequence length="43" mass="4211">MKKFIAGLTLASALVTGVFGLGLVDTSVTPGGGVTTTGLPPQH</sequence>
<dbReference type="EMBL" id="CP006643">
    <property type="protein sequence ID" value="AGX06529.1"/>
    <property type="molecule type" value="Genomic_DNA"/>
</dbReference>
<dbReference type="HOGENOM" id="CLU_3229677_0_0_9"/>
<dbReference type="KEGG" id="bif:N288_23450"/>
<protein>
    <submittedName>
        <fullName evidence="1">Uncharacterized protein</fullName>
    </submittedName>
</protein>
<reference evidence="1 2" key="1">
    <citation type="submission" date="2013-07" db="EMBL/GenBank/DDBJ databases">
        <title>Complete genome sequence of Bacillus infantis NRRL B-14911 that has potential to induce cardiac disease by antigenic mimicry.</title>
        <authorList>
            <person name="Massilamany C."/>
            <person name="Smith T.P.L."/>
            <person name="Loy J.D."/>
            <person name="Barletta R."/>
            <person name="Reddy J."/>
        </authorList>
    </citation>
    <scope>NUCLEOTIDE SEQUENCE [LARGE SCALE GENOMIC DNA]</scope>
    <source>
        <strain evidence="1 2">NRRL B-14911</strain>
    </source>
</reference>
<name>U5LF87_9BACI</name>
<organism evidence="1 2">
    <name type="scientific">Bacillus infantis NRRL B-14911</name>
    <dbReference type="NCBI Taxonomy" id="1367477"/>
    <lineage>
        <taxon>Bacteria</taxon>
        <taxon>Bacillati</taxon>
        <taxon>Bacillota</taxon>
        <taxon>Bacilli</taxon>
        <taxon>Bacillales</taxon>
        <taxon>Bacillaceae</taxon>
        <taxon>Bacillus</taxon>
    </lineage>
</organism>
<dbReference type="PATRIC" id="fig|1367477.3.peg.4678"/>
<evidence type="ECO:0000313" key="2">
    <source>
        <dbReference type="Proteomes" id="UP000017805"/>
    </source>
</evidence>
<gene>
    <name evidence="1" type="ORF">N288_23450</name>
</gene>
<evidence type="ECO:0000313" key="1">
    <source>
        <dbReference type="EMBL" id="AGX06529.1"/>
    </source>
</evidence>
<dbReference type="Proteomes" id="UP000017805">
    <property type="component" value="Chromosome"/>
</dbReference>
<dbReference type="RefSeq" id="WP_022544488.1">
    <property type="nucleotide sequence ID" value="NC_022524.1"/>
</dbReference>
<proteinExistence type="predicted"/>
<dbReference type="STRING" id="1367477.N288_23450"/>
<accession>U5LF87</accession>
<dbReference type="AlphaFoldDB" id="U5LF87"/>
<keyword evidence="2" id="KW-1185">Reference proteome</keyword>